<keyword evidence="3" id="KW-1185">Reference proteome</keyword>
<dbReference type="RefSeq" id="WP_182533979.1">
    <property type="nucleotide sequence ID" value="NZ_JACJIP010000001.1"/>
</dbReference>
<dbReference type="GO" id="GO:0003700">
    <property type="term" value="F:DNA-binding transcription factor activity"/>
    <property type="evidence" value="ECO:0007669"/>
    <property type="project" value="InterPro"/>
</dbReference>
<proteinExistence type="predicted"/>
<evidence type="ECO:0000313" key="2">
    <source>
        <dbReference type="EMBL" id="MBA9083854.1"/>
    </source>
</evidence>
<dbReference type="InterPro" id="IPR018060">
    <property type="entry name" value="HTH_AraC"/>
</dbReference>
<dbReference type="AlphaFoldDB" id="A0A7W3XPV5"/>
<keyword evidence="2" id="KW-0238">DNA-binding</keyword>
<dbReference type="Proteomes" id="UP000567067">
    <property type="component" value="Unassembled WGS sequence"/>
</dbReference>
<evidence type="ECO:0000313" key="3">
    <source>
        <dbReference type="Proteomes" id="UP000567067"/>
    </source>
</evidence>
<feature type="domain" description="HTH araC/xylS-type" evidence="1">
    <location>
        <begin position="1"/>
        <end position="47"/>
    </location>
</feature>
<organism evidence="2 3">
    <name type="scientific">Fontibacillus solani</name>
    <dbReference type="NCBI Taxonomy" id="1572857"/>
    <lineage>
        <taxon>Bacteria</taxon>
        <taxon>Bacillati</taxon>
        <taxon>Bacillota</taxon>
        <taxon>Bacilli</taxon>
        <taxon>Bacillales</taxon>
        <taxon>Paenibacillaceae</taxon>
        <taxon>Fontibacillus</taxon>
    </lineage>
</organism>
<gene>
    <name evidence="2" type="ORF">FHR92_000297</name>
</gene>
<accession>A0A7W3XPV5</accession>
<comment type="caution">
    <text evidence="2">The sequence shown here is derived from an EMBL/GenBank/DDBJ whole genome shotgun (WGS) entry which is preliminary data.</text>
</comment>
<evidence type="ECO:0000259" key="1">
    <source>
        <dbReference type="PROSITE" id="PS01124"/>
    </source>
</evidence>
<name>A0A7W3XPV5_9BACL</name>
<reference evidence="2 3" key="1">
    <citation type="submission" date="2020-08" db="EMBL/GenBank/DDBJ databases">
        <title>Genomic Encyclopedia of Type Strains, Phase III (KMG-III): the genomes of soil and plant-associated and newly described type strains.</title>
        <authorList>
            <person name="Whitman W."/>
        </authorList>
    </citation>
    <scope>NUCLEOTIDE SEQUENCE [LARGE SCALE GENOMIC DNA]</scope>
    <source>
        <strain evidence="2 3">CECT 8693</strain>
    </source>
</reference>
<sequence>MEEYIRKRRLSQSAIELLASEKRIIEIAMEFGCLNQGMRSLNRILKK</sequence>
<dbReference type="GO" id="GO:0043565">
    <property type="term" value="F:sequence-specific DNA binding"/>
    <property type="evidence" value="ECO:0007669"/>
    <property type="project" value="InterPro"/>
</dbReference>
<protein>
    <submittedName>
        <fullName evidence="2">AraC-like DNA-binding protein</fullName>
    </submittedName>
</protein>
<dbReference type="PROSITE" id="PS01124">
    <property type="entry name" value="HTH_ARAC_FAMILY_2"/>
    <property type="match status" value="1"/>
</dbReference>
<dbReference type="EMBL" id="JACJIP010000001">
    <property type="protein sequence ID" value="MBA9083854.1"/>
    <property type="molecule type" value="Genomic_DNA"/>
</dbReference>